<reference evidence="2 3" key="1">
    <citation type="submission" date="2019-10" db="EMBL/GenBank/DDBJ databases">
        <authorList>
            <person name="Palmer J.M."/>
        </authorList>
    </citation>
    <scope>NUCLEOTIDE SEQUENCE [LARGE SCALE GENOMIC DNA]</scope>
    <source>
        <strain evidence="2 3">TWF694</strain>
    </source>
</reference>
<keyword evidence="1" id="KW-0472">Membrane</keyword>
<name>A0AAV9XGC0_9PEZI</name>
<evidence type="ECO:0000256" key="1">
    <source>
        <dbReference type="SAM" id="Phobius"/>
    </source>
</evidence>
<feature type="transmembrane region" description="Helical" evidence="1">
    <location>
        <begin position="20"/>
        <end position="38"/>
    </location>
</feature>
<dbReference type="AlphaFoldDB" id="A0AAV9XGC0"/>
<proteinExistence type="predicted"/>
<sequence>MDFWLAISSWCLILYNRPRMVFYIVVGLALIKPVWGGYDWDDFADNFATDLAPVIVLFGEQVTKQFLSESISFLDNIIFALAPLGVLTAVVSVIRVCGNSSLKAFIGRAQEAHGIAEAELCSSTSRDVCELWSNGGISRVFGRPKILEFIYSRSTEFYPEFPSGQTKPSKHPSCGIHRPKSFLCREISVNEEAAESGFAPHPNLSLNIGIRPLPRWLHWLVMIFGILLQLSFFGYATWAAYYATSLWNNSIPPQKWAFPFATIGTGSLVIGMGLCAMLIERRTQERTFKMHNGPKEKVPHPLSILRSIDVLICNFAC</sequence>
<evidence type="ECO:0000313" key="3">
    <source>
        <dbReference type="Proteomes" id="UP001365542"/>
    </source>
</evidence>
<comment type="caution">
    <text evidence="2">The sequence shown here is derived from an EMBL/GenBank/DDBJ whole genome shotgun (WGS) entry which is preliminary data.</text>
</comment>
<keyword evidence="1" id="KW-0812">Transmembrane</keyword>
<accession>A0AAV9XGC0</accession>
<dbReference type="Proteomes" id="UP001365542">
    <property type="component" value="Unassembled WGS sequence"/>
</dbReference>
<evidence type="ECO:0000313" key="2">
    <source>
        <dbReference type="EMBL" id="KAK6541135.1"/>
    </source>
</evidence>
<feature type="transmembrane region" description="Helical" evidence="1">
    <location>
        <begin position="216"/>
        <end position="236"/>
    </location>
</feature>
<keyword evidence="3" id="KW-1185">Reference proteome</keyword>
<protein>
    <submittedName>
        <fullName evidence="2">Uncharacterized protein</fullName>
    </submittedName>
</protein>
<dbReference type="EMBL" id="JAVHJO010000004">
    <property type="protein sequence ID" value="KAK6541135.1"/>
    <property type="molecule type" value="Genomic_DNA"/>
</dbReference>
<gene>
    <name evidence="2" type="ORF">TWF694_008507</name>
</gene>
<organism evidence="2 3">
    <name type="scientific">Orbilia ellipsospora</name>
    <dbReference type="NCBI Taxonomy" id="2528407"/>
    <lineage>
        <taxon>Eukaryota</taxon>
        <taxon>Fungi</taxon>
        <taxon>Dikarya</taxon>
        <taxon>Ascomycota</taxon>
        <taxon>Pezizomycotina</taxon>
        <taxon>Orbiliomycetes</taxon>
        <taxon>Orbiliales</taxon>
        <taxon>Orbiliaceae</taxon>
        <taxon>Orbilia</taxon>
    </lineage>
</organism>
<feature type="transmembrane region" description="Helical" evidence="1">
    <location>
        <begin position="256"/>
        <end position="279"/>
    </location>
</feature>
<feature type="transmembrane region" description="Helical" evidence="1">
    <location>
        <begin position="77"/>
        <end position="98"/>
    </location>
</feature>
<keyword evidence="1" id="KW-1133">Transmembrane helix</keyword>